<reference evidence="2" key="1">
    <citation type="journal article" date="2022" name="Plant J.">
        <title>Strategies of tolerance reflected in two North American maple genomes.</title>
        <authorList>
            <person name="McEvoy S.L."/>
            <person name="Sezen U.U."/>
            <person name="Trouern-Trend A."/>
            <person name="McMahon S.M."/>
            <person name="Schaberg P.G."/>
            <person name="Yang J."/>
            <person name="Wegrzyn J.L."/>
            <person name="Swenson N.G."/>
        </authorList>
    </citation>
    <scope>NUCLEOTIDE SEQUENCE</scope>
    <source>
        <strain evidence="2">NS2018</strain>
    </source>
</reference>
<name>A0AA39VJH1_ACESA</name>
<feature type="compositionally biased region" description="Low complexity" evidence="1">
    <location>
        <begin position="104"/>
        <end position="115"/>
    </location>
</feature>
<reference evidence="2" key="2">
    <citation type="submission" date="2023-06" db="EMBL/GenBank/DDBJ databases">
        <authorList>
            <person name="Swenson N.G."/>
            <person name="Wegrzyn J.L."/>
            <person name="Mcevoy S.L."/>
        </authorList>
    </citation>
    <scope>NUCLEOTIDE SEQUENCE</scope>
    <source>
        <strain evidence="2">NS2018</strain>
        <tissue evidence="2">Leaf</tissue>
    </source>
</reference>
<sequence>MIRGIDEKTRRTSRTTWRRENSQLTEALSTACQRYHDIMYASLDSFQPSTSSPPAVIVVVDVQIDARYRRRCSLTGDPTSSTGSGGGGDRPLRVSDDIAMDYESSTSTDSTTGRF</sequence>
<evidence type="ECO:0000256" key="1">
    <source>
        <dbReference type="SAM" id="MobiDB-lite"/>
    </source>
</evidence>
<evidence type="ECO:0000313" key="2">
    <source>
        <dbReference type="EMBL" id="KAK0587814.1"/>
    </source>
</evidence>
<protein>
    <submittedName>
        <fullName evidence="2">Uncharacterized protein</fullName>
    </submittedName>
</protein>
<gene>
    <name evidence="2" type="ORF">LWI29_029301</name>
</gene>
<comment type="caution">
    <text evidence="2">The sequence shown here is derived from an EMBL/GenBank/DDBJ whole genome shotgun (WGS) entry which is preliminary data.</text>
</comment>
<feature type="region of interest" description="Disordered" evidence="1">
    <location>
        <begin position="72"/>
        <end position="115"/>
    </location>
</feature>
<feature type="region of interest" description="Disordered" evidence="1">
    <location>
        <begin position="1"/>
        <end position="21"/>
    </location>
</feature>
<organism evidence="2 3">
    <name type="scientific">Acer saccharum</name>
    <name type="common">Sugar maple</name>
    <dbReference type="NCBI Taxonomy" id="4024"/>
    <lineage>
        <taxon>Eukaryota</taxon>
        <taxon>Viridiplantae</taxon>
        <taxon>Streptophyta</taxon>
        <taxon>Embryophyta</taxon>
        <taxon>Tracheophyta</taxon>
        <taxon>Spermatophyta</taxon>
        <taxon>Magnoliopsida</taxon>
        <taxon>eudicotyledons</taxon>
        <taxon>Gunneridae</taxon>
        <taxon>Pentapetalae</taxon>
        <taxon>rosids</taxon>
        <taxon>malvids</taxon>
        <taxon>Sapindales</taxon>
        <taxon>Sapindaceae</taxon>
        <taxon>Hippocastanoideae</taxon>
        <taxon>Acereae</taxon>
        <taxon>Acer</taxon>
    </lineage>
</organism>
<proteinExistence type="predicted"/>
<feature type="compositionally biased region" description="Low complexity" evidence="1">
    <location>
        <begin position="73"/>
        <end position="82"/>
    </location>
</feature>
<accession>A0AA39VJH1</accession>
<dbReference type="EMBL" id="JAUESC010000382">
    <property type="protein sequence ID" value="KAK0587814.1"/>
    <property type="molecule type" value="Genomic_DNA"/>
</dbReference>
<dbReference type="Proteomes" id="UP001168877">
    <property type="component" value="Unassembled WGS sequence"/>
</dbReference>
<feature type="compositionally biased region" description="Basic and acidic residues" evidence="1">
    <location>
        <begin position="1"/>
        <end position="10"/>
    </location>
</feature>
<keyword evidence="3" id="KW-1185">Reference proteome</keyword>
<dbReference type="AlphaFoldDB" id="A0AA39VJH1"/>
<evidence type="ECO:0000313" key="3">
    <source>
        <dbReference type="Proteomes" id="UP001168877"/>
    </source>
</evidence>